<evidence type="ECO:0000256" key="7">
    <source>
        <dbReference type="PIRSR" id="PIRSR602403-1"/>
    </source>
</evidence>
<keyword evidence="5 7" id="KW-0408">Iron</keyword>
<dbReference type="PRINTS" id="PR00465">
    <property type="entry name" value="EP450IV"/>
</dbReference>
<sequence>MASMQPSAYITEPTHSSLPSLSSFSNPFSFNLFSSGSTTTSFWSTTIVLIASLLVAEQTWWRYRKGDLPGHKWQIPLIGQFAESLHPSMEAYMRCESARWLGARPLRMSAAYLIFKWRPSPHFGAIMRVSNTLGQTVGFGFVSLAFFNIFIVIASTTDYSRKILNASTYTEPCLVRSAKQILLPENWVFLNGKVHNDYRKGLNVLFTAQALAIYLKVQDRIYRSFFKEWLADPDPKPKPYTFLFRDLNMETSLRVFCGDYIAQKNVREITDKYWLITKALELVNFPFAFPGTKVYNACRARAATLKYLAAAARQSKEAMQAGKEADCLLDAWVEQILATKEYQDNKEGGAERPNLLVREYSDHEMSLVLLSFIFASQGTSLVPVALFPSIIVLLIVADSHNHLDAMSSSLTFGFQHLADYPAVLAKVREEQERIRAGDHESAVTLEQLEQMPYTNAVVREVLRHRPPVLMVPYLTKKPFPINDDYTVPKGTMLIPSFWNSLHDPSIYPDPDEFIPERWMPGGANYETTDSKTWLVFGAGAHRCIAQNYVFMHMTACLGTAALLMDWEHEKTAESDEIQIIATIFPKDGTRLKFRPRTPTSAQA</sequence>
<reference evidence="11" key="1">
    <citation type="submission" date="2016-09" db="EMBL/GenBank/DDBJ databases">
        <authorList>
            <person name="Jeantristanb JTB J.-T."/>
            <person name="Ricardo R."/>
        </authorList>
    </citation>
    <scope>NUCLEOTIDE SEQUENCE [LARGE SCALE GENOMIC DNA]</scope>
</reference>
<accession>A0A238FHC8</accession>
<evidence type="ECO:0000256" key="2">
    <source>
        <dbReference type="ARBA" id="ARBA00010617"/>
    </source>
</evidence>
<evidence type="ECO:0000256" key="5">
    <source>
        <dbReference type="ARBA" id="ARBA00023004"/>
    </source>
</evidence>
<proteinExistence type="inferred from homology"/>
<dbReference type="PANTHER" id="PTHR24286:SF228">
    <property type="entry name" value="C-22 STEROL DESATURASE ERG5"/>
    <property type="match status" value="1"/>
</dbReference>
<organism evidence="10 11">
    <name type="scientific">Microbotryum intermedium</name>
    <dbReference type="NCBI Taxonomy" id="269621"/>
    <lineage>
        <taxon>Eukaryota</taxon>
        <taxon>Fungi</taxon>
        <taxon>Dikarya</taxon>
        <taxon>Basidiomycota</taxon>
        <taxon>Pucciniomycotina</taxon>
        <taxon>Microbotryomycetes</taxon>
        <taxon>Microbotryales</taxon>
        <taxon>Microbotryaceae</taxon>
        <taxon>Microbotryum</taxon>
    </lineage>
</organism>
<keyword evidence="8" id="KW-0503">Monooxygenase</keyword>
<keyword evidence="3 7" id="KW-0479">Metal-binding</keyword>
<evidence type="ECO:0000256" key="4">
    <source>
        <dbReference type="ARBA" id="ARBA00023002"/>
    </source>
</evidence>
<dbReference type="SUPFAM" id="SSF48264">
    <property type="entry name" value="Cytochrome P450"/>
    <property type="match status" value="1"/>
</dbReference>
<dbReference type="InterPro" id="IPR001128">
    <property type="entry name" value="Cyt_P450"/>
</dbReference>
<dbReference type="InterPro" id="IPR036396">
    <property type="entry name" value="Cyt_P450_sf"/>
</dbReference>
<dbReference type="InterPro" id="IPR017972">
    <property type="entry name" value="Cyt_P450_CS"/>
</dbReference>
<comment type="cofactor">
    <cofactor evidence="1 7">
        <name>heme</name>
        <dbReference type="ChEBI" id="CHEBI:30413"/>
    </cofactor>
</comment>
<dbReference type="GO" id="GO:0020037">
    <property type="term" value="F:heme binding"/>
    <property type="evidence" value="ECO:0007669"/>
    <property type="project" value="InterPro"/>
</dbReference>
<dbReference type="OrthoDB" id="1372046at2759"/>
<dbReference type="GO" id="GO:0000249">
    <property type="term" value="F:C-22 sterol desaturase (NADPH) activity"/>
    <property type="evidence" value="ECO:0007669"/>
    <property type="project" value="UniProtKB-EC"/>
</dbReference>
<comment type="similarity">
    <text evidence="2 8">Belongs to the cytochrome P450 family.</text>
</comment>
<gene>
    <name evidence="10" type="ORF">BQ2448_4122</name>
</gene>
<dbReference type="Proteomes" id="UP000198372">
    <property type="component" value="Unassembled WGS sequence"/>
</dbReference>
<keyword evidence="4 8" id="KW-0560">Oxidoreductase</keyword>
<feature type="transmembrane region" description="Helical" evidence="9">
    <location>
        <begin position="32"/>
        <end position="56"/>
    </location>
</feature>
<dbReference type="STRING" id="269621.A0A238FHC8"/>
<keyword evidence="9" id="KW-0812">Transmembrane</keyword>
<dbReference type="EMBL" id="FMSP01000009">
    <property type="protein sequence ID" value="SCV72585.1"/>
    <property type="molecule type" value="Genomic_DNA"/>
</dbReference>
<protein>
    <recommendedName>
        <fullName evidence="6">sterol 22-desaturase</fullName>
        <ecNumber evidence="6">1.14.19.41</ecNumber>
    </recommendedName>
</protein>
<keyword evidence="7 8" id="KW-0349">Heme</keyword>
<dbReference type="AlphaFoldDB" id="A0A238FHC8"/>
<evidence type="ECO:0000256" key="8">
    <source>
        <dbReference type="RuleBase" id="RU000461"/>
    </source>
</evidence>
<keyword evidence="11" id="KW-1185">Reference proteome</keyword>
<evidence type="ECO:0000256" key="6">
    <source>
        <dbReference type="ARBA" id="ARBA00039038"/>
    </source>
</evidence>
<dbReference type="GO" id="GO:0016125">
    <property type="term" value="P:sterol metabolic process"/>
    <property type="evidence" value="ECO:0007669"/>
    <property type="project" value="TreeGrafter"/>
</dbReference>
<dbReference type="InterPro" id="IPR002403">
    <property type="entry name" value="Cyt_P450_E_grp-IV"/>
</dbReference>
<evidence type="ECO:0000313" key="10">
    <source>
        <dbReference type="EMBL" id="SCV72585.1"/>
    </source>
</evidence>
<dbReference type="EC" id="1.14.19.41" evidence="6"/>
<keyword evidence="9" id="KW-0472">Membrane</keyword>
<dbReference type="GO" id="GO:0005506">
    <property type="term" value="F:iron ion binding"/>
    <property type="evidence" value="ECO:0007669"/>
    <property type="project" value="InterPro"/>
</dbReference>
<evidence type="ECO:0000313" key="11">
    <source>
        <dbReference type="Proteomes" id="UP000198372"/>
    </source>
</evidence>
<evidence type="ECO:0000256" key="9">
    <source>
        <dbReference type="SAM" id="Phobius"/>
    </source>
</evidence>
<dbReference type="Gene3D" id="1.10.630.10">
    <property type="entry name" value="Cytochrome P450"/>
    <property type="match status" value="1"/>
</dbReference>
<dbReference type="GO" id="GO:0004497">
    <property type="term" value="F:monooxygenase activity"/>
    <property type="evidence" value="ECO:0007669"/>
    <property type="project" value="UniProtKB-KW"/>
</dbReference>
<evidence type="ECO:0000256" key="3">
    <source>
        <dbReference type="ARBA" id="ARBA00022723"/>
    </source>
</evidence>
<dbReference type="PROSITE" id="PS00086">
    <property type="entry name" value="CYTOCHROME_P450"/>
    <property type="match status" value="1"/>
</dbReference>
<dbReference type="Pfam" id="PF00067">
    <property type="entry name" value="p450"/>
    <property type="match status" value="1"/>
</dbReference>
<name>A0A238FHC8_9BASI</name>
<evidence type="ECO:0000256" key="1">
    <source>
        <dbReference type="ARBA" id="ARBA00001971"/>
    </source>
</evidence>
<feature type="transmembrane region" description="Helical" evidence="9">
    <location>
        <begin position="137"/>
        <end position="155"/>
    </location>
</feature>
<dbReference type="CDD" id="cd11082">
    <property type="entry name" value="CYP61_CYP710"/>
    <property type="match status" value="1"/>
</dbReference>
<keyword evidence="9" id="KW-1133">Transmembrane helix</keyword>
<dbReference type="PANTHER" id="PTHR24286">
    <property type="entry name" value="CYTOCHROME P450 26"/>
    <property type="match status" value="1"/>
</dbReference>
<feature type="binding site" description="axial binding residue" evidence="7">
    <location>
        <position position="543"/>
    </location>
    <ligand>
        <name>heme</name>
        <dbReference type="ChEBI" id="CHEBI:30413"/>
    </ligand>
    <ligandPart>
        <name>Fe</name>
        <dbReference type="ChEBI" id="CHEBI:18248"/>
    </ligandPart>
</feature>